<sequence length="944" mass="102878">MEAPSFVGTRPSVARRKSQVFVEIPSRPETPNTAPSTYISRSLTPRSHVYVEVPPLSRGASATGRRLSMNGQMHNGSVEDPAVSGSSTTSSLKENTPLRPSRTNSSSTSLSSLTSGNLHSVPAKDVSRKDRLIEPNAVASSSGAVTNGGTSTKRKFVADEEELDAGQAMSIAEKVKMKKPRLSRQNAVEVVVPLKAKKNSTAGKSEASKPAEKKAAQPVKENPDDALLYPNGWFYCHQCEKKRGNEIRLQCTMKDANMNDGRCKVKYCKPCLRNRYDQEFEQLKANDGSELSNPEKAKHISGETYYFECFKCRDVCNCKRCRKRHGLPPLGKLEAKKEKKPTTDGEQAPKPKKKATPKAKVDASKPTATPQEVPAVKRKARAKPAPKPKPIPKPTWTKLHVPLSLPDLEARIFIREFVHRFDGTLQVSMTAVEELEEMIGDSLGGNDEWDDGPELVEWVSEACVKSIVIGLLEVLSGRASVLGAEDLVKAIKETVKAVRASGANLNRIWTSLSALRSSARKCDAGLHKGLVRYPDPLLPPSTTTYRSTRSGGAAESGVNVACSAQMVPVVAFLVNQAIESPAIREAIDLGITDVKDITQGAKEAVTKENARYKEEKEGQKNKSKEDVKVARNAHMQTLQDIELGQKLALSAYAPRFSPLGRDADGRAYYAMTPSASECEAAEKLVTGKGSGKVKLRGHRGGFGEDERREMKRWGWFLCVHGEKPVDAGKAKTKNEEDESVESDLTDDEADVWWGFWDPAEIRKLAGWLNVKHRLDVEEEDQQTKNEPQAGPSVKTDAKPNVSSSSSKPKPVNGAATGSGRGRPSTTATSSARSSIKGKSREMSPLSDLSSSSDNDSSSALSDIDDSDVDMEDAFAQYSSPTAGKSELRALVKGLTEYTEMLQWRIGRVAPAEDAQAHNNHVVGDSKGKEKEKIKPVPASRFYAQ</sequence>
<evidence type="ECO:0000256" key="6">
    <source>
        <dbReference type="ARBA" id="ARBA00022843"/>
    </source>
</evidence>
<evidence type="ECO:0000256" key="4">
    <source>
        <dbReference type="ARBA" id="ARBA00022499"/>
    </source>
</evidence>
<feature type="compositionally biased region" description="Basic and acidic residues" evidence="10">
    <location>
        <begin position="206"/>
        <end position="215"/>
    </location>
</feature>
<feature type="region of interest" description="Disordered" evidence="10">
    <location>
        <begin position="608"/>
        <end position="627"/>
    </location>
</feature>
<evidence type="ECO:0000256" key="9">
    <source>
        <dbReference type="ARBA" id="ARBA00023242"/>
    </source>
</evidence>
<keyword evidence="6" id="KW-0832">Ubl conjugation</keyword>
<feature type="compositionally biased region" description="Acidic residues" evidence="10">
    <location>
        <begin position="862"/>
        <end position="872"/>
    </location>
</feature>
<feature type="region of interest" description="Disordered" evidence="10">
    <location>
        <begin position="198"/>
        <end position="222"/>
    </location>
</feature>
<feature type="compositionally biased region" description="Basic residues" evidence="10">
    <location>
        <begin position="376"/>
        <end position="386"/>
    </location>
</feature>
<evidence type="ECO:0000256" key="10">
    <source>
        <dbReference type="SAM" id="MobiDB-lite"/>
    </source>
</evidence>
<proteinExistence type="predicted"/>
<dbReference type="GO" id="GO:0005737">
    <property type="term" value="C:cytoplasm"/>
    <property type="evidence" value="ECO:0007669"/>
    <property type="project" value="UniProtKB-SubCell"/>
</dbReference>
<feature type="compositionally biased region" description="Low complexity" evidence="10">
    <location>
        <begin position="97"/>
        <end position="118"/>
    </location>
</feature>
<comment type="caution">
    <text evidence="12">The sequence shown here is derived from an EMBL/GenBank/DDBJ whole genome shotgun (WGS) entry which is preliminary data.</text>
</comment>
<dbReference type="GO" id="GO:0005634">
    <property type="term" value="C:nucleus"/>
    <property type="evidence" value="ECO:0007669"/>
    <property type="project" value="UniProtKB-SubCell"/>
</dbReference>
<dbReference type="InterPro" id="IPR018866">
    <property type="entry name" value="Znf-4CXXC_R1"/>
</dbReference>
<feature type="region of interest" description="Disordered" evidence="10">
    <location>
        <begin position="912"/>
        <end position="944"/>
    </location>
</feature>
<feature type="compositionally biased region" description="Low complexity" evidence="10">
    <location>
        <begin position="843"/>
        <end position="861"/>
    </location>
</feature>
<keyword evidence="5" id="KW-0597">Phosphoprotein</keyword>
<evidence type="ECO:0000256" key="2">
    <source>
        <dbReference type="ARBA" id="ARBA00004496"/>
    </source>
</evidence>
<evidence type="ECO:0000256" key="1">
    <source>
        <dbReference type="ARBA" id="ARBA00004123"/>
    </source>
</evidence>
<evidence type="ECO:0000256" key="3">
    <source>
        <dbReference type="ARBA" id="ARBA00022490"/>
    </source>
</evidence>
<feature type="compositionally biased region" description="Polar residues" evidence="10">
    <location>
        <begin position="29"/>
        <end position="45"/>
    </location>
</feature>
<feature type="compositionally biased region" description="Basic and acidic residues" evidence="10">
    <location>
        <begin position="333"/>
        <end position="349"/>
    </location>
</feature>
<dbReference type="EMBL" id="SGPM01000050">
    <property type="protein sequence ID" value="THH31331.1"/>
    <property type="molecule type" value="Genomic_DNA"/>
</dbReference>
<feature type="region of interest" description="Disordered" evidence="10">
    <location>
        <begin position="777"/>
        <end position="885"/>
    </location>
</feature>
<protein>
    <recommendedName>
        <fullName evidence="11">Zinc-finger domain-containing protein</fullName>
    </recommendedName>
</protein>
<evidence type="ECO:0000256" key="8">
    <source>
        <dbReference type="ARBA" id="ARBA00023163"/>
    </source>
</evidence>
<keyword evidence="8" id="KW-0804">Transcription</keyword>
<evidence type="ECO:0000256" key="5">
    <source>
        <dbReference type="ARBA" id="ARBA00022553"/>
    </source>
</evidence>
<dbReference type="OrthoDB" id="298344at2759"/>
<feature type="region of interest" description="Disordered" evidence="10">
    <location>
        <begin position="332"/>
        <end position="393"/>
    </location>
</feature>
<gene>
    <name evidence="12" type="ORF">EUX98_g2844</name>
</gene>
<dbReference type="PANTHER" id="PTHR31169">
    <property type="entry name" value="OS05G0300700 PROTEIN"/>
    <property type="match status" value="1"/>
</dbReference>
<dbReference type="GO" id="GO:0006355">
    <property type="term" value="P:regulation of DNA-templated transcription"/>
    <property type="evidence" value="ECO:0007669"/>
    <property type="project" value="InterPro"/>
</dbReference>
<dbReference type="PANTHER" id="PTHR31169:SF8">
    <property type="entry name" value="ZINC-FINGER DOMAIN OF MONOAMINE-OXIDASE A REPRESSOR R1 PROTEIN"/>
    <property type="match status" value="1"/>
</dbReference>
<keyword evidence="13" id="KW-1185">Reference proteome</keyword>
<organism evidence="12 13">
    <name type="scientific">Antrodiella citrinella</name>
    <dbReference type="NCBI Taxonomy" id="2447956"/>
    <lineage>
        <taxon>Eukaryota</taxon>
        <taxon>Fungi</taxon>
        <taxon>Dikarya</taxon>
        <taxon>Basidiomycota</taxon>
        <taxon>Agaricomycotina</taxon>
        <taxon>Agaricomycetes</taxon>
        <taxon>Polyporales</taxon>
        <taxon>Steccherinaceae</taxon>
        <taxon>Antrodiella</taxon>
    </lineage>
</organism>
<feature type="compositionally biased region" description="Low complexity" evidence="10">
    <location>
        <begin position="798"/>
        <end position="834"/>
    </location>
</feature>
<keyword evidence="7" id="KW-0805">Transcription regulation</keyword>
<keyword evidence="9" id="KW-0539">Nucleus</keyword>
<accession>A0A4S4N0V7</accession>
<name>A0A4S4N0V7_9APHY</name>
<evidence type="ECO:0000256" key="7">
    <source>
        <dbReference type="ARBA" id="ARBA00023015"/>
    </source>
</evidence>
<dbReference type="Pfam" id="PF10497">
    <property type="entry name" value="zf-4CXXC_R1"/>
    <property type="match status" value="1"/>
</dbReference>
<keyword evidence="4" id="KW-1017">Isopeptide bond</keyword>
<dbReference type="Proteomes" id="UP000308730">
    <property type="component" value="Unassembled WGS sequence"/>
</dbReference>
<feature type="domain" description="Zinc-finger" evidence="11">
    <location>
        <begin position="236"/>
        <end position="339"/>
    </location>
</feature>
<feature type="region of interest" description="Disordered" evidence="10">
    <location>
        <begin position="1"/>
        <end position="153"/>
    </location>
</feature>
<keyword evidence="3" id="KW-0963">Cytoplasm</keyword>
<comment type="subcellular location">
    <subcellularLocation>
        <location evidence="2">Cytoplasm</location>
    </subcellularLocation>
    <subcellularLocation>
        <location evidence="1">Nucleus</location>
    </subcellularLocation>
</comment>
<evidence type="ECO:0000259" key="11">
    <source>
        <dbReference type="Pfam" id="PF10497"/>
    </source>
</evidence>
<reference evidence="12 13" key="1">
    <citation type="submission" date="2019-02" db="EMBL/GenBank/DDBJ databases">
        <title>Genome sequencing of the rare red list fungi Antrodiella citrinella (Flaviporus citrinellus).</title>
        <authorList>
            <person name="Buettner E."/>
            <person name="Kellner H."/>
        </authorList>
    </citation>
    <scope>NUCLEOTIDE SEQUENCE [LARGE SCALE GENOMIC DNA]</scope>
    <source>
        <strain evidence="12 13">DSM 108506</strain>
    </source>
</reference>
<evidence type="ECO:0000313" key="13">
    <source>
        <dbReference type="Proteomes" id="UP000308730"/>
    </source>
</evidence>
<feature type="compositionally biased region" description="Polar residues" evidence="10">
    <location>
        <begin position="138"/>
        <end position="151"/>
    </location>
</feature>
<evidence type="ECO:0000313" key="12">
    <source>
        <dbReference type="EMBL" id="THH31331.1"/>
    </source>
</evidence>
<feature type="compositionally biased region" description="Basic and acidic residues" evidence="10">
    <location>
        <begin position="923"/>
        <end position="934"/>
    </location>
</feature>
<feature type="compositionally biased region" description="Polar residues" evidence="10">
    <location>
        <begin position="84"/>
        <end position="94"/>
    </location>
</feature>
<dbReference type="InterPro" id="IPR040221">
    <property type="entry name" value="CDCA7/CDA7L"/>
</dbReference>
<dbReference type="AlphaFoldDB" id="A0A4S4N0V7"/>